<gene>
    <name evidence="3" type="ORF">UREG_03411</name>
</gene>
<dbReference type="Proteomes" id="UP000002058">
    <property type="component" value="Unassembled WGS sequence"/>
</dbReference>
<feature type="region of interest" description="Disordered" evidence="2">
    <location>
        <begin position="482"/>
        <end position="521"/>
    </location>
</feature>
<evidence type="ECO:0000313" key="4">
    <source>
        <dbReference type="Proteomes" id="UP000002058"/>
    </source>
</evidence>
<dbReference type="EMBL" id="CH476616">
    <property type="protein sequence ID" value="EEP78565.1"/>
    <property type="molecule type" value="Genomic_DNA"/>
</dbReference>
<dbReference type="eggNOG" id="ENOG502SDRZ">
    <property type="taxonomic scope" value="Eukaryota"/>
</dbReference>
<feature type="compositionally biased region" description="Polar residues" evidence="2">
    <location>
        <begin position="505"/>
        <end position="521"/>
    </location>
</feature>
<keyword evidence="1" id="KW-0175">Coiled coil</keyword>
<feature type="compositionally biased region" description="Low complexity" evidence="2">
    <location>
        <begin position="95"/>
        <end position="104"/>
    </location>
</feature>
<keyword evidence="4" id="KW-1185">Reference proteome</keyword>
<dbReference type="HOGENOM" id="CLU_008005_1_0_1"/>
<reference evidence="4" key="1">
    <citation type="journal article" date="2009" name="Genome Res.">
        <title>Comparative genomic analyses of the human fungal pathogens Coccidioides and their relatives.</title>
        <authorList>
            <person name="Sharpton T.J."/>
            <person name="Stajich J.E."/>
            <person name="Rounsley S.D."/>
            <person name="Gardner M.J."/>
            <person name="Wortman J.R."/>
            <person name="Jordar V.S."/>
            <person name="Maiti R."/>
            <person name="Kodira C.D."/>
            <person name="Neafsey D.E."/>
            <person name="Zeng Q."/>
            <person name="Hung C.-Y."/>
            <person name="McMahan C."/>
            <person name="Muszewska A."/>
            <person name="Grynberg M."/>
            <person name="Mandel M.A."/>
            <person name="Kellner E.M."/>
            <person name="Barker B.M."/>
            <person name="Galgiani J.N."/>
            <person name="Orbach M.J."/>
            <person name="Kirkland T.N."/>
            <person name="Cole G.T."/>
            <person name="Henn M.R."/>
            <person name="Birren B.W."/>
            <person name="Taylor J.W."/>
        </authorList>
    </citation>
    <scope>NUCLEOTIDE SEQUENCE [LARGE SCALE GENOMIC DNA]</scope>
    <source>
        <strain evidence="4">UAMH 1704</strain>
    </source>
</reference>
<feature type="coiled-coil region" evidence="1">
    <location>
        <begin position="9"/>
        <end position="36"/>
    </location>
</feature>
<feature type="compositionally biased region" description="Polar residues" evidence="2">
    <location>
        <begin position="430"/>
        <end position="441"/>
    </location>
</feature>
<dbReference type="RefSeq" id="XP_002543894.1">
    <property type="nucleotide sequence ID" value="XM_002543848.1"/>
</dbReference>
<feature type="compositionally biased region" description="Low complexity" evidence="2">
    <location>
        <begin position="420"/>
        <end position="429"/>
    </location>
</feature>
<feature type="compositionally biased region" description="Basic and acidic residues" evidence="2">
    <location>
        <begin position="396"/>
        <end position="409"/>
    </location>
</feature>
<feature type="region of interest" description="Disordered" evidence="2">
    <location>
        <begin position="86"/>
        <end position="113"/>
    </location>
</feature>
<sequence length="610" mass="67914">MAFSSAMFSAEAERILENAKERLTHMEGNLSKARKSIGLCLSATSTTANATKANCYPKATLEVGRRAHSSLAGTLLHRQFSDDFNNSNLRDVQESNNSSNYSGSPGRPPETEVKHYRPFSALASASGCTTETVRTGPSDWGDLNRDHERSHRFSTSLHHPHLSALTTKDCREPFSARSQPITLTSKARLADRGERLAFLEDFNNPYASNPPSRSQSQFEIRGLQDQMHGLRTKLSTLKDKTLEDQTRRHSLQNFAESGCYFATPGSPQEFSEQPTGGEVARCNAGTDHEQEDPALLHVSEKNKNCQPESAYDDALSPDEFQQVDPDDFAGTISPRSWVYTKKTEKVRELVPILPVVETLPHEDRVDAFDYERFILHSALGNYDGSKSCRQSYSSTESRETTKPHPHDSDYPDYETAKYYSSSNSSSPVSTMVTTLGTSTEGSDPDDSEQHRSDDISPPPYWKWENTDFKMIEEDMPPRTRLSSITCNRSPFPDLEKHSETDTRTEINSASADISKTNNPRSTAPAADGTFFLLKSLLEHTADRPNCEIQNMLFHEDAKLMRLVFHSLGRVGLQLGSASAASKAHCDEATASLLRNRLDTALRVLEGELDI</sequence>
<evidence type="ECO:0000313" key="3">
    <source>
        <dbReference type="EMBL" id="EEP78565.1"/>
    </source>
</evidence>
<dbReference type="VEuPathDB" id="FungiDB:UREG_03411"/>
<proteinExistence type="predicted"/>
<name>C4JQS9_UNCRE</name>
<dbReference type="InParanoid" id="C4JQS9"/>
<evidence type="ECO:0000256" key="1">
    <source>
        <dbReference type="SAM" id="Coils"/>
    </source>
</evidence>
<feature type="region of interest" description="Disordered" evidence="2">
    <location>
        <begin position="384"/>
        <end position="461"/>
    </location>
</feature>
<organism evidence="3 4">
    <name type="scientific">Uncinocarpus reesii (strain UAMH 1704)</name>
    <dbReference type="NCBI Taxonomy" id="336963"/>
    <lineage>
        <taxon>Eukaryota</taxon>
        <taxon>Fungi</taxon>
        <taxon>Dikarya</taxon>
        <taxon>Ascomycota</taxon>
        <taxon>Pezizomycotina</taxon>
        <taxon>Eurotiomycetes</taxon>
        <taxon>Eurotiomycetidae</taxon>
        <taxon>Onygenales</taxon>
        <taxon>Onygenaceae</taxon>
        <taxon>Uncinocarpus</taxon>
    </lineage>
</organism>
<dbReference type="STRING" id="336963.C4JQS9"/>
<dbReference type="GeneID" id="8440251"/>
<dbReference type="OrthoDB" id="4207772at2759"/>
<accession>C4JQS9</accession>
<feature type="compositionally biased region" description="Basic and acidic residues" evidence="2">
    <location>
        <begin position="493"/>
        <end position="504"/>
    </location>
</feature>
<evidence type="ECO:0000256" key="2">
    <source>
        <dbReference type="SAM" id="MobiDB-lite"/>
    </source>
</evidence>
<dbReference type="AlphaFoldDB" id="C4JQS9"/>
<dbReference type="KEGG" id="ure:UREG_03411"/>
<protein>
    <submittedName>
        <fullName evidence="3">Uncharacterized protein</fullName>
    </submittedName>
</protein>